<dbReference type="InterPro" id="IPR002035">
    <property type="entry name" value="VWF_A"/>
</dbReference>
<comment type="caution">
    <text evidence="2">The sequence shown here is derived from an EMBL/GenBank/DDBJ whole genome shotgun (WGS) entry which is preliminary data.</text>
</comment>
<dbReference type="Proteomes" id="UP000248333">
    <property type="component" value="Unassembled WGS sequence"/>
</dbReference>
<dbReference type="Gene3D" id="1.20.120.1690">
    <property type="match status" value="1"/>
</dbReference>
<keyword evidence="3" id="KW-1185">Reference proteome</keyword>
<evidence type="ECO:0000313" key="3">
    <source>
        <dbReference type="Proteomes" id="UP000248333"/>
    </source>
</evidence>
<evidence type="ECO:0000313" key="2">
    <source>
        <dbReference type="EMBL" id="PYC65583.1"/>
    </source>
</evidence>
<dbReference type="PANTHER" id="PTHR45737">
    <property type="entry name" value="VON WILLEBRAND FACTOR A DOMAIN-CONTAINING PROTEIN 5A"/>
    <property type="match status" value="1"/>
</dbReference>
<dbReference type="Gene3D" id="2.60.40.3670">
    <property type="match status" value="1"/>
</dbReference>
<dbReference type="Gene3D" id="3.40.50.410">
    <property type="entry name" value="von Willebrand factor, type A domain"/>
    <property type="match status" value="1"/>
</dbReference>
<proteinExistence type="predicted"/>
<sequence length="476" mass="51105">MDTAIQFSLEVNQNKYLRVGGREMHAVLSVTGQGTTGEDDTSTRSDPSRLVEVLVIDCSGSMADPPTKMAAAEQAAAAAINVLPDGVRFAVIEGTLQARVVYPPTGTLVTASPATRKEAKAAVARLSASGGTAMGSWLAAARDLLPPSSTTINHVLLLTDGVNQHETEEELERVLRTCAGRFVCDPRGIGEGWHPPDLLRIAAALNGTAEAVRRPADLVASFRESIRAALTKLLPDVRIRLRTVPYATVTFFKQARPTIQDLTEYATKVDERTWEVATGSWGAERREFHLCLGVEPPDDILEQDRLAARVDLVVDGELRAATATVLVHWTVNMARSARIDLSVSQVTGQEDVRQAINAGCDAYDRGDRIEAHAQWARAVALATATRDEVALDQLRHLVDIEPGGLVRLKENLSQTDIKVSIIESTQNPSHPPVPRGRAVADQICGACGETSPPGAGRCENCGRRFTGDDPPAGALV</sequence>
<dbReference type="AlphaFoldDB" id="A0A318NMB8"/>
<reference evidence="2 3" key="1">
    <citation type="submission" date="2018-03" db="EMBL/GenBank/DDBJ databases">
        <title>Bioinformatic expansion and discovery of thiopeptide antibiotics.</title>
        <authorList>
            <person name="Schwalen C.J."/>
            <person name="Hudson G.A."/>
            <person name="Mitchell D.A."/>
        </authorList>
    </citation>
    <scope>NUCLEOTIDE SEQUENCE [LARGE SCALE GENOMIC DNA]</scope>
    <source>
        <strain evidence="2 3">NRRL 8041</strain>
    </source>
</reference>
<name>A0A318NMB8_9ACTN</name>
<evidence type="ECO:0000259" key="1">
    <source>
        <dbReference type="SMART" id="SM00327"/>
    </source>
</evidence>
<dbReference type="SMART" id="SM00327">
    <property type="entry name" value="VWA"/>
    <property type="match status" value="1"/>
</dbReference>
<dbReference type="RefSeq" id="WP_110567024.1">
    <property type="nucleotide sequence ID" value="NZ_PYBV01000043.1"/>
</dbReference>
<dbReference type="PANTHER" id="PTHR45737:SF6">
    <property type="entry name" value="VON WILLEBRAND FACTOR A DOMAIN-CONTAINING PROTEIN 5A"/>
    <property type="match status" value="1"/>
</dbReference>
<organism evidence="2 3">
    <name type="scientific">Micromonospora arborensis</name>
    <dbReference type="NCBI Taxonomy" id="2116518"/>
    <lineage>
        <taxon>Bacteria</taxon>
        <taxon>Bacillati</taxon>
        <taxon>Actinomycetota</taxon>
        <taxon>Actinomycetes</taxon>
        <taxon>Micromonosporales</taxon>
        <taxon>Micromonosporaceae</taxon>
        <taxon>Micromonospora</taxon>
    </lineage>
</organism>
<dbReference type="InterPro" id="IPR036465">
    <property type="entry name" value="vWFA_dom_sf"/>
</dbReference>
<dbReference type="CDD" id="cd00198">
    <property type="entry name" value="vWFA"/>
    <property type="match status" value="1"/>
</dbReference>
<protein>
    <submittedName>
        <fullName evidence="2">VWA domain-containing protein</fullName>
    </submittedName>
</protein>
<gene>
    <name evidence="2" type="ORF">C7C45_28040</name>
</gene>
<dbReference type="Pfam" id="PF13768">
    <property type="entry name" value="VWA_3"/>
    <property type="match status" value="1"/>
</dbReference>
<feature type="domain" description="VWFA" evidence="1">
    <location>
        <begin position="49"/>
        <end position="224"/>
    </location>
</feature>
<accession>A0A318NMB8</accession>
<dbReference type="EMBL" id="PYBV01000043">
    <property type="protein sequence ID" value="PYC65583.1"/>
    <property type="molecule type" value="Genomic_DNA"/>
</dbReference>
<dbReference type="SUPFAM" id="SSF53300">
    <property type="entry name" value="vWA-like"/>
    <property type="match status" value="1"/>
</dbReference>
<dbReference type="OrthoDB" id="568872at2"/>